<evidence type="ECO:0000256" key="6">
    <source>
        <dbReference type="ARBA" id="ARBA00022989"/>
    </source>
</evidence>
<reference evidence="13" key="2">
    <citation type="journal article" date="2021" name="Microbiome">
        <title>Successional dynamics and alternative stable states in a saline activated sludge microbial community over 9 years.</title>
        <authorList>
            <person name="Wang Y."/>
            <person name="Ye J."/>
            <person name="Ju F."/>
            <person name="Liu L."/>
            <person name="Boyd J.A."/>
            <person name="Deng Y."/>
            <person name="Parks D.H."/>
            <person name="Jiang X."/>
            <person name="Yin X."/>
            <person name="Woodcroft B.J."/>
            <person name="Tyson G.W."/>
            <person name="Hugenholtz P."/>
            <person name="Polz M.F."/>
            <person name="Zhang T."/>
        </authorList>
    </citation>
    <scope>NUCLEOTIDE SEQUENCE</scope>
    <source>
        <strain evidence="13">HKST-UBA02</strain>
    </source>
</reference>
<keyword evidence="4" id="KW-0874">Quinone</keyword>
<evidence type="ECO:0000313" key="13">
    <source>
        <dbReference type="EMBL" id="MCA9755675.1"/>
    </source>
</evidence>
<dbReference type="PANTHER" id="PTHR13887:SF14">
    <property type="entry name" value="DISULFIDE BOND FORMATION PROTEIN D"/>
    <property type="match status" value="1"/>
</dbReference>
<keyword evidence="9" id="KW-1015">Disulfide bond</keyword>
<feature type="transmembrane region" description="Helical" evidence="11">
    <location>
        <begin position="70"/>
        <end position="92"/>
    </location>
</feature>
<dbReference type="SMART" id="SM00756">
    <property type="entry name" value="VKc"/>
    <property type="match status" value="1"/>
</dbReference>
<gene>
    <name evidence="13" type="ORF">KDA27_07735</name>
</gene>
<dbReference type="Gene3D" id="3.40.30.10">
    <property type="entry name" value="Glutaredoxin"/>
    <property type="match status" value="2"/>
</dbReference>
<organism evidence="13 14">
    <name type="scientific">Eiseniibacteriota bacterium</name>
    <dbReference type="NCBI Taxonomy" id="2212470"/>
    <lineage>
        <taxon>Bacteria</taxon>
        <taxon>Candidatus Eiseniibacteriota</taxon>
    </lineage>
</organism>
<evidence type="ECO:0000256" key="4">
    <source>
        <dbReference type="ARBA" id="ARBA00022719"/>
    </source>
</evidence>
<keyword evidence="5" id="KW-0732">Signal</keyword>
<comment type="similarity">
    <text evidence="2">Belongs to the VKOR family.</text>
</comment>
<evidence type="ECO:0000313" key="14">
    <source>
        <dbReference type="Proteomes" id="UP000739538"/>
    </source>
</evidence>
<dbReference type="InterPro" id="IPR038354">
    <property type="entry name" value="VKOR_sf"/>
</dbReference>
<keyword evidence="3 11" id="KW-0812">Transmembrane</keyword>
<dbReference type="AlphaFoldDB" id="A0A956SCS1"/>
<dbReference type="SUPFAM" id="SSF52833">
    <property type="entry name" value="Thioredoxin-like"/>
    <property type="match status" value="2"/>
</dbReference>
<feature type="domain" description="Vitamin K epoxide reductase" evidence="12">
    <location>
        <begin position="17"/>
        <end position="146"/>
    </location>
</feature>
<dbReference type="Pfam" id="PF07884">
    <property type="entry name" value="VKOR"/>
    <property type="match status" value="1"/>
</dbReference>
<evidence type="ECO:0000256" key="11">
    <source>
        <dbReference type="SAM" id="Phobius"/>
    </source>
</evidence>
<proteinExistence type="inferred from homology"/>
<dbReference type="InterPro" id="IPR001853">
    <property type="entry name" value="DSBA-like_thioredoxin_dom"/>
</dbReference>
<dbReference type="GO" id="GO:0016491">
    <property type="term" value="F:oxidoreductase activity"/>
    <property type="evidence" value="ECO:0007669"/>
    <property type="project" value="UniProtKB-KW"/>
</dbReference>
<feature type="transmembrane region" description="Helical" evidence="11">
    <location>
        <begin position="124"/>
        <end position="144"/>
    </location>
</feature>
<sequence>MSRRDAKNRRSHTDTPSTGHRLLAGVFLVVALAASAMLVAHHLGGGLPGCGPESACDSLARTVWGRVPGIGFPTAHVGLAFFAALLAGWGLAGGRLVGGLKLVALVGGLVSLLLLGVMVAEQKLCPYCLVAHLGNLAFLAVSFVGGRSASGRSAGAAPKGLMAFGGAFVVLTAILAIVESQTQAARDAAAEAERAESVSRMTQAAQGDLTSQDPEKRWGDLGFRGRFLHGPETAPIRIVMLTDYQCPDCRQVEEQIRKALETRDDIQLSIKHFPMCREAGSGELCNKYLSRTLHRNACWAARAAEAAGMVGGDQKFFDMHFWLFDKEGSFTREELDAQVAKLGLDSAKFYAAMEGAESLARVRADIEDGHDLGLYFTPMVFVNGIELKGWQAPTAVSRTIADVAAANPPARKAGSDVPAFAREKFVSDWEDSGKRRLPADNTPRYFGASPQEGASVIDVVIWGDYQEENTAAVDADVRKFLEGRSDLRYHFRHYPVDPSCNKTLPENVPATSIHPRACWAAQVAEAAGKIGGAESFQRAHVWLMEHWDELDTSTLEDVAQATQLRLPQLEAAMNDPAVQAAIDEDARAAQSLGARSIPLVYIDGKFAPRVRMDNETVITWMLEAATSGRR</sequence>
<evidence type="ECO:0000256" key="7">
    <source>
        <dbReference type="ARBA" id="ARBA00023002"/>
    </source>
</evidence>
<dbReference type="PANTHER" id="PTHR13887">
    <property type="entry name" value="GLUTATHIONE S-TRANSFERASE KAPPA"/>
    <property type="match status" value="1"/>
</dbReference>
<dbReference type="InterPro" id="IPR036249">
    <property type="entry name" value="Thioredoxin-like_sf"/>
</dbReference>
<keyword evidence="7" id="KW-0560">Oxidoreductase</keyword>
<evidence type="ECO:0000256" key="1">
    <source>
        <dbReference type="ARBA" id="ARBA00004141"/>
    </source>
</evidence>
<feature type="transmembrane region" description="Helical" evidence="11">
    <location>
        <begin position="21"/>
        <end position="43"/>
    </location>
</feature>
<evidence type="ECO:0000256" key="10">
    <source>
        <dbReference type="ARBA" id="ARBA00023284"/>
    </source>
</evidence>
<name>A0A956SCS1_UNCEI</name>
<reference evidence="13" key="1">
    <citation type="submission" date="2020-04" db="EMBL/GenBank/DDBJ databases">
        <authorList>
            <person name="Zhang T."/>
        </authorList>
    </citation>
    <scope>NUCLEOTIDE SEQUENCE</scope>
    <source>
        <strain evidence="13">HKST-UBA02</strain>
    </source>
</reference>
<accession>A0A956SCS1</accession>
<dbReference type="InterPro" id="IPR012932">
    <property type="entry name" value="VKOR"/>
</dbReference>
<protein>
    <submittedName>
        <fullName evidence="13">Thioredoxin domain-containing protein</fullName>
    </submittedName>
</protein>
<evidence type="ECO:0000256" key="5">
    <source>
        <dbReference type="ARBA" id="ARBA00022729"/>
    </source>
</evidence>
<feature type="transmembrane region" description="Helical" evidence="11">
    <location>
        <begin position="156"/>
        <end position="178"/>
    </location>
</feature>
<dbReference type="Pfam" id="PF01323">
    <property type="entry name" value="DSBA"/>
    <property type="match status" value="2"/>
</dbReference>
<keyword evidence="8 11" id="KW-0472">Membrane</keyword>
<evidence type="ECO:0000256" key="3">
    <source>
        <dbReference type="ARBA" id="ARBA00022692"/>
    </source>
</evidence>
<dbReference type="Gene3D" id="1.20.1440.130">
    <property type="entry name" value="VKOR domain"/>
    <property type="match status" value="1"/>
</dbReference>
<keyword evidence="6 11" id="KW-1133">Transmembrane helix</keyword>
<evidence type="ECO:0000259" key="12">
    <source>
        <dbReference type="SMART" id="SM00756"/>
    </source>
</evidence>
<evidence type="ECO:0000256" key="9">
    <source>
        <dbReference type="ARBA" id="ARBA00023157"/>
    </source>
</evidence>
<dbReference type="GO" id="GO:0048038">
    <property type="term" value="F:quinone binding"/>
    <property type="evidence" value="ECO:0007669"/>
    <property type="project" value="UniProtKB-KW"/>
</dbReference>
<feature type="transmembrane region" description="Helical" evidence="11">
    <location>
        <begin position="99"/>
        <end position="118"/>
    </location>
</feature>
<dbReference type="GO" id="GO:0016020">
    <property type="term" value="C:membrane"/>
    <property type="evidence" value="ECO:0007669"/>
    <property type="project" value="UniProtKB-SubCell"/>
</dbReference>
<dbReference type="EMBL" id="JAGQHS010000029">
    <property type="protein sequence ID" value="MCA9755675.1"/>
    <property type="molecule type" value="Genomic_DNA"/>
</dbReference>
<evidence type="ECO:0000256" key="2">
    <source>
        <dbReference type="ARBA" id="ARBA00006214"/>
    </source>
</evidence>
<dbReference type="Proteomes" id="UP000739538">
    <property type="component" value="Unassembled WGS sequence"/>
</dbReference>
<keyword evidence="10" id="KW-0676">Redox-active center</keyword>
<evidence type="ECO:0000256" key="8">
    <source>
        <dbReference type="ARBA" id="ARBA00023136"/>
    </source>
</evidence>
<comment type="subcellular location">
    <subcellularLocation>
        <location evidence="1">Membrane</location>
        <topology evidence="1">Multi-pass membrane protein</topology>
    </subcellularLocation>
</comment>
<comment type="caution">
    <text evidence="13">The sequence shown here is derived from an EMBL/GenBank/DDBJ whole genome shotgun (WGS) entry which is preliminary data.</text>
</comment>